<evidence type="ECO:0000313" key="12">
    <source>
        <dbReference type="EMBL" id="BAR93616.1"/>
    </source>
</evidence>
<evidence type="ECO:0000256" key="1">
    <source>
        <dbReference type="ARBA" id="ARBA00004167"/>
    </source>
</evidence>
<comment type="function">
    <text evidence="9">One of the components of the core complex of photosystem II (PSII). PSII is a light-driven water:plastoquinone oxidoreductase that uses light energy to abstract electrons from H(2)O, generating O(2) and a proton gradient subsequently used for ATP formation. It consists of a core antenna complex that captures photons, and an electron transfer chain that converts photonic excitation into a charge separation.</text>
</comment>
<keyword evidence="11" id="KW-0934">Plastid</keyword>
<feature type="chain" id="PRO_5034505589" description="Photosystem II reaction center protein K" evidence="9">
    <location>
        <begin position="22"/>
        <end position="58"/>
    </location>
</feature>
<dbReference type="GO" id="GO:0009539">
    <property type="term" value="C:photosystem II reaction center"/>
    <property type="evidence" value="ECO:0007669"/>
    <property type="project" value="InterPro"/>
</dbReference>
<dbReference type="EMBL" id="LC049070">
    <property type="protein sequence ID" value="BAR93616.1"/>
    <property type="molecule type" value="Genomic_DNA"/>
</dbReference>
<comment type="subunit">
    <text evidence="9">PSII is composed of 1 copy each of membrane proteins PsbA, PsbB, PsbC, PsbD, PsbE, PsbF, PsbH, PsbI, PsbJ, PsbK, PsbL, PsbM, PsbT, PsbX, PsbY, PsbZ, Psb30/Ycf12, at least 3 peripheral proteins of the oxygen-evolving complex and a large number of cofactors. It forms dimeric complexes.</text>
</comment>
<sequence length="58" mass="6553">MPAMQNICLDDALHLNDIFLAKLPEAYAISDPIVDVMPIIPVFFFLLAFVWQAAVSFR</sequence>
<dbReference type="InterPro" id="IPR003687">
    <property type="entry name" value="PSII_PsbK"/>
</dbReference>
<evidence type="ECO:0000256" key="5">
    <source>
        <dbReference type="ARBA" id="ARBA00022989"/>
    </source>
</evidence>
<evidence type="ECO:0000256" key="6">
    <source>
        <dbReference type="ARBA" id="ARBA00023078"/>
    </source>
</evidence>
<protein>
    <recommendedName>
        <fullName evidence="9">Photosystem II reaction center protein K</fullName>
        <shortName evidence="9">PSII-K</shortName>
    </recommendedName>
</protein>
<reference evidence="12" key="3">
    <citation type="submission" date="2015-04" db="EMBL/GenBank/DDBJ databases">
        <authorList>
            <person name="Wu C."/>
            <person name="Chaw S."/>
        </authorList>
    </citation>
    <scope>NUCLEOTIDE SEQUENCE</scope>
</reference>
<dbReference type="EMBL" id="JX512656">
    <property type="protein sequence ID" value="AFS64422.1"/>
    <property type="molecule type" value="Genomic_DNA"/>
</dbReference>
<gene>
    <name evidence="9 11" type="primary">psbK</name>
</gene>
<dbReference type="GeneID" id="25020609"/>
<keyword evidence="4 9" id="KW-0812">Transmembrane</keyword>
<keyword evidence="7 9" id="KW-0472">Membrane</keyword>
<dbReference type="GO" id="GO:0009535">
    <property type="term" value="C:chloroplast thylakoid membrane"/>
    <property type="evidence" value="ECO:0007669"/>
    <property type="project" value="UniProtKB-SubCell"/>
</dbReference>
<evidence type="ECO:0000256" key="8">
    <source>
        <dbReference type="ARBA" id="ARBA00023276"/>
    </source>
</evidence>
<dbReference type="PANTHER" id="PTHR35325:SF1">
    <property type="entry name" value="PHOTOSYSTEM II REACTION CENTER PROTEIN K"/>
    <property type="match status" value="1"/>
</dbReference>
<comment type="subcellular location">
    <subcellularLocation>
        <location evidence="1">Membrane</location>
        <topology evidence="1">Single-pass membrane protein</topology>
    </subcellularLocation>
    <subcellularLocation>
        <location evidence="9">Plastid</location>
        <location evidence="9">Chloroplast thylakoid membrane</location>
        <topology evidence="9">Single-pass membrane protein</topology>
    </subcellularLocation>
</comment>
<feature type="transmembrane region" description="Helical" evidence="10">
    <location>
        <begin position="39"/>
        <end position="57"/>
    </location>
</feature>
<organism evidence="11">
    <name type="scientific">Dioon spinulosum</name>
    <name type="common">Gum palm</name>
    <dbReference type="NCBI Taxonomy" id="115877"/>
    <lineage>
        <taxon>Eukaryota</taxon>
        <taxon>Viridiplantae</taxon>
        <taxon>Streptophyta</taxon>
        <taxon>Embryophyta</taxon>
        <taxon>Tracheophyta</taxon>
        <taxon>Spermatophyta</taxon>
        <taxon>Cycadidae</taxon>
        <taxon>Cycadales</taxon>
        <taxon>Zamiaceae</taxon>
        <taxon>Dioon</taxon>
    </lineage>
</organism>
<keyword evidence="2 9" id="KW-0674">Reaction center</keyword>
<dbReference type="NCBIfam" id="NF002715">
    <property type="entry name" value="PRK02553.1"/>
    <property type="match status" value="1"/>
</dbReference>
<reference evidence="11" key="1">
    <citation type="submission" date="2012-08" db="EMBL/GenBank/DDBJ databases">
        <title>Comparative chloroplast genomics and phylogeny of the Cycadales.</title>
        <authorList>
            <person name="Huang Y.-Y."/>
            <person name="Chaw S.-M."/>
            <person name="Pan T.-Y."/>
        </authorList>
    </citation>
    <scope>NUCLEOTIDE SEQUENCE</scope>
</reference>
<evidence type="ECO:0000256" key="7">
    <source>
        <dbReference type="ARBA" id="ARBA00023136"/>
    </source>
</evidence>
<reference evidence="12" key="2">
    <citation type="journal article" date="2015" name="Genome Biol. Evol.">
        <title>Evolutionary Stasis in Cycad Plastomes and the First Case of Plastome GC-Biased Gene Conversion.</title>
        <authorList>
            <person name="Wu C.S."/>
            <person name="Chaw S.M."/>
        </authorList>
    </citation>
    <scope>NUCLEOTIDE SEQUENCE</scope>
</reference>
<dbReference type="AlphaFoldDB" id="A0A0A6Z8R2"/>
<dbReference type="Pfam" id="PF02533">
    <property type="entry name" value="PsbK"/>
    <property type="match status" value="1"/>
</dbReference>
<evidence type="ECO:0000256" key="2">
    <source>
        <dbReference type="ARBA" id="ARBA00022469"/>
    </source>
</evidence>
<proteinExistence type="inferred from homology"/>
<evidence type="ECO:0000256" key="10">
    <source>
        <dbReference type="SAM" id="Phobius"/>
    </source>
</evidence>
<dbReference type="RefSeq" id="YP_009158410.1">
    <property type="nucleotide sequence ID" value="NC_027512.1"/>
</dbReference>
<keyword evidence="5 9" id="KW-1133">Transmembrane helix</keyword>
<dbReference type="InterPro" id="IPR037270">
    <property type="entry name" value="PSII_PsbK_sf"/>
</dbReference>
<keyword evidence="6 9" id="KW-0793">Thylakoid</keyword>
<evidence type="ECO:0000313" key="11">
    <source>
        <dbReference type="EMBL" id="AFS64422.1"/>
    </source>
</evidence>
<dbReference type="PANTHER" id="PTHR35325">
    <property type="match status" value="1"/>
</dbReference>
<feature type="propeptide" id="PRO_5034505588" evidence="9">
    <location>
        <begin position="1"/>
        <end position="21"/>
    </location>
</feature>
<evidence type="ECO:0000256" key="3">
    <source>
        <dbReference type="ARBA" id="ARBA00022531"/>
    </source>
</evidence>
<keyword evidence="3 9" id="KW-0602">Photosynthesis</keyword>
<geneLocation type="chloroplast" evidence="11"/>
<evidence type="ECO:0000256" key="9">
    <source>
        <dbReference type="HAMAP-Rule" id="MF_00441"/>
    </source>
</evidence>
<name>A0A0A6Z8R2_DIOSP</name>
<dbReference type="GO" id="GO:0015979">
    <property type="term" value="P:photosynthesis"/>
    <property type="evidence" value="ECO:0007669"/>
    <property type="project" value="UniProtKB-UniRule"/>
</dbReference>
<comment type="similarity">
    <text evidence="9">Belongs to the PsbK family.</text>
</comment>
<dbReference type="HAMAP" id="MF_00441">
    <property type="entry name" value="PSII_PsbK"/>
    <property type="match status" value="1"/>
</dbReference>
<evidence type="ECO:0000256" key="4">
    <source>
        <dbReference type="ARBA" id="ARBA00022692"/>
    </source>
</evidence>
<keyword evidence="11" id="KW-0150">Chloroplast</keyword>
<accession>A0A0A6Z8R2</accession>
<dbReference type="SUPFAM" id="SSF161037">
    <property type="entry name" value="Photosystem II reaction center protein K, PsbK"/>
    <property type="match status" value="1"/>
</dbReference>
<keyword evidence="8 9" id="KW-0604">Photosystem II</keyword>